<reference evidence="1 2" key="1">
    <citation type="submission" date="2020-03" db="EMBL/GenBank/DDBJ databases">
        <title>Genomic Encyclopedia of Type Strains, Phase IV (KMG-IV): sequencing the most valuable type-strain genomes for metagenomic binning, comparative biology and taxonomic classification.</title>
        <authorList>
            <person name="Goeker M."/>
        </authorList>
    </citation>
    <scope>NUCLEOTIDE SEQUENCE [LARGE SCALE GENOMIC DNA]</scope>
    <source>
        <strain evidence="1 2">DSM 101599</strain>
    </source>
</reference>
<evidence type="ECO:0000313" key="1">
    <source>
        <dbReference type="EMBL" id="NIJ46452.1"/>
    </source>
</evidence>
<dbReference type="EMBL" id="JAASQL010000006">
    <property type="protein sequence ID" value="NIJ46452.1"/>
    <property type="molecule type" value="Genomic_DNA"/>
</dbReference>
<dbReference type="SUPFAM" id="SSF69322">
    <property type="entry name" value="Tricorn protease domain 2"/>
    <property type="match status" value="1"/>
</dbReference>
<organism evidence="1 2">
    <name type="scientific">Wenyingzhuangia heitensis</name>
    <dbReference type="NCBI Taxonomy" id="1487859"/>
    <lineage>
        <taxon>Bacteria</taxon>
        <taxon>Pseudomonadati</taxon>
        <taxon>Bacteroidota</taxon>
        <taxon>Flavobacteriia</taxon>
        <taxon>Flavobacteriales</taxon>
        <taxon>Flavobacteriaceae</taxon>
        <taxon>Wenyingzhuangia</taxon>
    </lineage>
</organism>
<accession>A0ABX0UC93</accession>
<evidence type="ECO:0000313" key="2">
    <source>
        <dbReference type="Proteomes" id="UP000745859"/>
    </source>
</evidence>
<keyword evidence="2" id="KW-1185">Reference proteome</keyword>
<comment type="caution">
    <text evidence="1">The sequence shown here is derived from an EMBL/GenBank/DDBJ whole genome shotgun (WGS) entry which is preliminary data.</text>
</comment>
<dbReference type="RefSeq" id="WP_167190597.1">
    <property type="nucleotide sequence ID" value="NZ_JAASQL010000006.1"/>
</dbReference>
<dbReference type="Proteomes" id="UP000745859">
    <property type="component" value="Unassembled WGS sequence"/>
</dbReference>
<sequence>MRLLLSLLLVFQLAASQVIKIENKVKLSKKVEETSGIVFVDNELLTFNDSGGKPELYVLNSKSGKIKRTIKITNATNLDWESITQDENYIYIGDTGNNAGNRKNLVVYKVNKADVKNKNKVKADKIYYAYEDQRNFKAADHAHNFDSESITIYQNQLLVFTKNWKDFKTNIYTVPTDKGTYIAKKVQSININCLLTSLDYNPQKNALIGTAYNKDYQSYLVLFKDFNLEQSSFLKIKLTPLLNYANQVEAIAWKNNHQVFVTREASKKKLKGKNYKHKQKLFLLTLPD</sequence>
<gene>
    <name evidence="1" type="ORF">FHR24_002939</name>
</gene>
<protein>
    <submittedName>
        <fullName evidence="1">Uncharacterized protein</fullName>
    </submittedName>
</protein>
<name>A0ABX0UC93_9FLAO</name>
<proteinExistence type="predicted"/>